<dbReference type="PANTHER" id="PTHR30269:SF23">
    <property type="entry name" value="MEMBRANE TRANSPORTER PROTEIN YDHB-RELATED"/>
    <property type="match status" value="1"/>
</dbReference>
<evidence type="ECO:0000313" key="9">
    <source>
        <dbReference type="EMBL" id="MBF9233753.1"/>
    </source>
</evidence>
<feature type="transmembrane region" description="Helical" evidence="8">
    <location>
        <begin position="106"/>
        <end position="125"/>
    </location>
</feature>
<gene>
    <name evidence="9" type="ORF">I2H38_10240</name>
</gene>
<evidence type="ECO:0000256" key="8">
    <source>
        <dbReference type="RuleBase" id="RU363041"/>
    </source>
</evidence>
<keyword evidence="3" id="KW-0813">Transport</keyword>
<evidence type="ECO:0000256" key="6">
    <source>
        <dbReference type="ARBA" id="ARBA00022989"/>
    </source>
</evidence>
<dbReference type="GO" id="GO:0005886">
    <property type="term" value="C:plasma membrane"/>
    <property type="evidence" value="ECO:0007669"/>
    <property type="project" value="UniProtKB-SubCell"/>
</dbReference>
<comment type="subcellular location">
    <subcellularLocation>
        <location evidence="1 8">Cell membrane</location>
        <topology evidence="1 8">Multi-pass membrane protein</topology>
    </subcellularLocation>
</comment>
<evidence type="ECO:0000256" key="2">
    <source>
        <dbReference type="ARBA" id="ARBA00009142"/>
    </source>
</evidence>
<feature type="transmembrane region" description="Helical" evidence="8">
    <location>
        <begin position="81"/>
        <end position="100"/>
    </location>
</feature>
<comment type="caution">
    <text evidence="9">The sequence shown here is derived from an EMBL/GenBank/DDBJ whole genome shotgun (WGS) entry which is preliminary data.</text>
</comment>
<organism evidence="9 10">
    <name type="scientific">Microvirga alba</name>
    <dbReference type="NCBI Taxonomy" id="2791025"/>
    <lineage>
        <taxon>Bacteria</taxon>
        <taxon>Pseudomonadati</taxon>
        <taxon>Pseudomonadota</taxon>
        <taxon>Alphaproteobacteria</taxon>
        <taxon>Hyphomicrobiales</taxon>
        <taxon>Methylobacteriaceae</taxon>
        <taxon>Microvirga</taxon>
    </lineage>
</organism>
<evidence type="ECO:0000256" key="5">
    <source>
        <dbReference type="ARBA" id="ARBA00022692"/>
    </source>
</evidence>
<accession>A0A931FQR2</accession>
<keyword evidence="5 8" id="KW-0812">Transmembrane</keyword>
<dbReference type="Proteomes" id="UP000599312">
    <property type="component" value="Unassembled WGS sequence"/>
</dbReference>
<sequence length="252" mass="25622">MSWEGPMEQVTLLQYVLVAVCALSAGTLGGIAGYGTGLLMPLVLTPIVGAEVVVPIIGVSSILTNASRVAAFRKEIDYRRAWLIGALALPTCMLGAYGYTFLSGKGAALVIGTFLILMVPIRLILKRLRTRLAGSGLAAAGAGYGLLVGGTAGSGVVLLSILMAAGLNGRAVVATDAIISLGLGVAKTGAFHAFGALPPSAWIMALIVGLSATPGAFIAKRLTQALPIHIHNAILDAAIICGGVILITHGMR</sequence>
<feature type="transmembrane region" description="Helical" evidence="8">
    <location>
        <begin position="201"/>
        <end position="219"/>
    </location>
</feature>
<dbReference type="InterPro" id="IPR052017">
    <property type="entry name" value="TSUP"/>
</dbReference>
<dbReference type="AlphaFoldDB" id="A0A931FQR2"/>
<feature type="transmembrane region" description="Helical" evidence="8">
    <location>
        <begin position="137"/>
        <end position="165"/>
    </location>
</feature>
<feature type="transmembrane region" description="Helical" evidence="8">
    <location>
        <begin position="12"/>
        <end position="32"/>
    </location>
</feature>
<dbReference type="InterPro" id="IPR002781">
    <property type="entry name" value="TM_pro_TauE-like"/>
</dbReference>
<keyword evidence="4 8" id="KW-1003">Cell membrane</keyword>
<evidence type="ECO:0000313" key="10">
    <source>
        <dbReference type="Proteomes" id="UP000599312"/>
    </source>
</evidence>
<dbReference type="Pfam" id="PF01925">
    <property type="entry name" value="TauE"/>
    <property type="match status" value="1"/>
</dbReference>
<evidence type="ECO:0000256" key="1">
    <source>
        <dbReference type="ARBA" id="ARBA00004651"/>
    </source>
</evidence>
<proteinExistence type="inferred from homology"/>
<dbReference type="PANTHER" id="PTHR30269">
    <property type="entry name" value="TRANSMEMBRANE PROTEIN YFCA"/>
    <property type="match status" value="1"/>
</dbReference>
<feature type="transmembrane region" description="Helical" evidence="8">
    <location>
        <begin position="38"/>
        <end position="60"/>
    </location>
</feature>
<evidence type="ECO:0000256" key="3">
    <source>
        <dbReference type="ARBA" id="ARBA00022448"/>
    </source>
</evidence>
<dbReference type="EMBL" id="JADQDO010000004">
    <property type="protein sequence ID" value="MBF9233753.1"/>
    <property type="molecule type" value="Genomic_DNA"/>
</dbReference>
<feature type="transmembrane region" description="Helical" evidence="8">
    <location>
        <begin position="225"/>
        <end position="247"/>
    </location>
</feature>
<reference evidence="9" key="1">
    <citation type="submission" date="2020-11" db="EMBL/GenBank/DDBJ databases">
        <authorList>
            <person name="Kim M.K."/>
        </authorList>
    </citation>
    <scope>NUCLEOTIDE SEQUENCE</scope>
    <source>
        <strain evidence="9">BT350</strain>
    </source>
</reference>
<comment type="similarity">
    <text evidence="2 8">Belongs to the 4-toluene sulfonate uptake permease (TSUP) (TC 2.A.102) family.</text>
</comment>
<keyword evidence="6 8" id="KW-1133">Transmembrane helix</keyword>
<evidence type="ECO:0000256" key="7">
    <source>
        <dbReference type="ARBA" id="ARBA00023136"/>
    </source>
</evidence>
<name>A0A931FQR2_9HYPH</name>
<keyword evidence="10" id="KW-1185">Reference proteome</keyword>
<keyword evidence="7 8" id="KW-0472">Membrane</keyword>
<protein>
    <recommendedName>
        <fullName evidence="8">Probable membrane transporter protein</fullName>
    </recommendedName>
</protein>
<evidence type="ECO:0000256" key="4">
    <source>
        <dbReference type="ARBA" id="ARBA00022475"/>
    </source>
</evidence>